<accession>A0AAN8FHX6</accession>
<protein>
    <recommendedName>
        <fullName evidence="6">SLC12A transporter C-terminal domain-containing protein</fullName>
    </recommendedName>
</protein>
<dbReference type="InterPro" id="IPR018491">
    <property type="entry name" value="SLC12_C"/>
</dbReference>
<dbReference type="Pfam" id="PF03522">
    <property type="entry name" value="SLC12"/>
    <property type="match status" value="2"/>
</dbReference>
<dbReference type="GO" id="GO:1990573">
    <property type="term" value="P:potassium ion import across plasma membrane"/>
    <property type="evidence" value="ECO:0007669"/>
    <property type="project" value="TreeGrafter"/>
</dbReference>
<organism evidence="7 8">
    <name type="scientific">Trichostrongylus colubriformis</name>
    <name type="common">Black scour worm</name>
    <dbReference type="NCBI Taxonomy" id="6319"/>
    <lineage>
        <taxon>Eukaryota</taxon>
        <taxon>Metazoa</taxon>
        <taxon>Ecdysozoa</taxon>
        <taxon>Nematoda</taxon>
        <taxon>Chromadorea</taxon>
        <taxon>Rhabditida</taxon>
        <taxon>Rhabditina</taxon>
        <taxon>Rhabditomorpha</taxon>
        <taxon>Strongyloidea</taxon>
        <taxon>Trichostrongylidae</taxon>
        <taxon>Trichostrongylus</taxon>
    </lineage>
</organism>
<gene>
    <name evidence="7" type="ORF">GCK32_002962</name>
</gene>
<keyword evidence="2" id="KW-0812">Transmembrane</keyword>
<dbReference type="PANTHER" id="PTHR11827:SF103">
    <property type="entry name" value="SODIUM CHLORIDE COTRANSPORTER 69, ISOFORM E"/>
    <property type="match status" value="1"/>
</dbReference>
<evidence type="ECO:0000313" key="7">
    <source>
        <dbReference type="EMBL" id="KAK5969790.1"/>
    </source>
</evidence>
<dbReference type="GO" id="GO:0055075">
    <property type="term" value="P:potassium ion homeostasis"/>
    <property type="evidence" value="ECO:0007669"/>
    <property type="project" value="TreeGrafter"/>
</dbReference>
<feature type="chain" id="PRO_5042913952" description="SLC12A transporter C-terminal domain-containing protein" evidence="5">
    <location>
        <begin position="22"/>
        <end position="422"/>
    </location>
</feature>
<evidence type="ECO:0000259" key="6">
    <source>
        <dbReference type="Pfam" id="PF03522"/>
    </source>
</evidence>
<dbReference type="PANTHER" id="PTHR11827">
    <property type="entry name" value="SOLUTE CARRIER FAMILY 12, CATION COTRANSPORTERS"/>
    <property type="match status" value="1"/>
</dbReference>
<keyword evidence="4" id="KW-0472">Membrane</keyword>
<dbReference type="InterPro" id="IPR004842">
    <property type="entry name" value="SLC12A_fam"/>
</dbReference>
<evidence type="ECO:0000256" key="3">
    <source>
        <dbReference type="ARBA" id="ARBA00022989"/>
    </source>
</evidence>
<keyword evidence="8" id="KW-1185">Reference proteome</keyword>
<dbReference type="GO" id="GO:0055078">
    <property type="term" value="P:sodium ion homeostasis"/>
    <property type="evidence" value="ECO:0007669"/>
    <property type="project" value="TreeGrafter"/>
</dbReference>
<dbReference type="Proteomes" id="UP001331761">
    <property type="component" value="Unassembled WGS sequence"/>
</dbReference>
<comment type="subcellular location">
    <subcellularLocation>
        <location evidence="1">Membrane</location>
        <topology evidence="1">Multi-pass membrane protein</topology>
    </subcellularLocation>
</comment>
<evidence type="ECO:0000256" key="5">
    <source>
        <dbReference type="SAM" id="SignalP"/>
    </source>
</evidence>
<dbReference type="EMBL" id="WIXE01019744">
    <property type="protein sequence ID" value="KAK5969790.1"/>
    <property type="molecule type" value="Genomic_DNA"/>
</dbReference>
<comment type="caution">
    <text evidence="7">The sequence shown here is derived from an EMBL/GenBank/DDBJ whole genome shotgun (WGS) entry which is preliminary data.</text>
</comment>
<evidence type="ECO:0000256" key="4">
    <source>
        <dbReference type="ARBA" id="ARBA00023136"/>
    </source>
</evidence>
<evidence type="ECO:0000256" key="1">
    <source>
        <dbReference type="ARBA" id="ARBA00004141"/>
    </source>
</evidence>
<dbReference type="GO" id="GO:0055064">
    <property type="term" value="P:chloride ion homeostasis"/>
    <property type="evidence" value="ECO:0007669"/>
    <property type="project" value="TreeGrafter"/>
</dbReference>
<evidence type="ECO:0000313" key="8">
    <source>
        <dbReference type="Proteomes" id="UP001331761"/>
    </source>
</evidence>
<sequence length="422" mass="47560">MFVMSWATALITIAFFMAVYAFIAHLKPDVNWGTSTTANSYKHAFNAVMKLAKNEPHVKNYRPQVLVLSGAPHERPFLIRLAHSITQGVNLLVCGNVLHEKHTADLSKQLETARKIQEVSQTALRKEHIKGICKVVVASSLESGCMMLQQICGLGRMSPNITFLGFMENVYGDQDLVKLPKRNAYLRIIQQAFYNGMGVAILRSKANNPFNIKKGLRLKTASIKSNDKESVSSADSDTEKTSHEKSTIDVWWLSDDGGLTLLVPYLLTQKGSILKGANLRVFTIAREDTPVLTEEQRMAALLDKFRIKYSYLHVVPSYEKPDEEIREMFFKSLEPFFGDHKEGLISQEELTKMNNKIARHIQTGILLKKYSSNACLVVVTLPFPQKDVSSSLYTNWLDVISRDLPSVLFIRGNHSNVLTFYS</sequence>
<keyword evidence="3" id="KW-1133">Transmembrane helix</keyword>
<dbReference type="GO" id="GO:0006884">
    <property type="term" value="P:cell volume homeostasis"/>
    <property type="evidence" value="ECO:0007669"/>
    <property type="project" value="TreeGrafter"/>
</dbReference>
<feature type="domain" description="SLC12A transporter C-terminal" evidence="6">
    <location>
        <begin position="75"/>
        <end position="234"/>
    </location>
</feature>
<reference evidence="7 8" key="1">
    <citation type="submission" date="2019-10" db="EMBL/GenBank/DDBJ databases">
        <title>Assembly and Annotation for the nematode Trichostrongylus colubriformis.</title>
        <authorList>
            <person name="Martin J."/>
        </authorList>
    </citation>
    <scope>NUCLEOTIDE SEQUENCE [LARGE SCALE GENOMIC DNA]</scope>
    <source>
        <strain evidence="7">G859</strain>
        <tissue evidence="7">Whole worm</tissue>
    </source>
</reference>
<dbReference type="GO" id="GO:0008511">
    <property type="term" value="F:sodium:potassium:chloride symporter activity"/>
    <property type="evidence" value="ECO:0007669"/>
    <property type="project" value="TreeGrafter"/>
</dbReference>
<evidence type="ECO:0000256" key="2">
    <source>
        <dbReference type="ARBA" id="ARBA00022692"/>
    </source>
</evidence>
<dbReference type="AlphaFoldDB" id="A0AAN8FHX6"/>
<proteinExistence type="predicted"/>
<dbReference type="GO" id="GO:0016020">
    <property type="term" value="C:membrane"/>
    <property type="evidence" value="ECO:0007669"/>
    <property type="project" value="UniProtKB-SubCell"/>
</dbReference>
<name>A0AAN8FHX6_TRICO</name>
<feature type="domain" description="SLC12A transporter C-terminal" evidence="6">
    <location>
        <begin position="237"/>
        <end position="422"/>
    </location>
</feature>
<feature type="signal peptide" evidence="5">
    <location>
        <begin position="1"/>
        <end position="21"/>
    </location>
</feature>
<keyword evidence="5" id="KW-0732">Signal</keyword>